<reference evidence="2 3" key="1">
    <citation type="submission" date="2023-05" db="EMBL/GenBank/DDBJ databases">
        <title>Novel species of genus Flectobacillus isolated from stream in China.</title>
        <authorList>
            <person name="Lu H."/>
        </authorList>
    </citation>
    <scope>NUCLEOTIDE SEQUENCE [LARGE SCALE GENOMIC DNA]</scope>
    <source>
        <strain evidence="2 3">KCTC 42575</strain>
    </source>
</reference>
<evidence type="ECO:0000313" key="3">
    <source>
        <dbReference type="Proteomes" id="UP001236507"/>
    </source>
</evidence>
<keyword evidence="2" id="KW-0675">Receptor</keyword>
<organism evidence="2 3">
    <name type="scientific">Flectobacillus roseus</name>
    <dbReference type="NCBI Taxonomy" id="502259"/>
    <lineage>
        <taxon>Bacteria</taxon>
        <taxon>Pseudomonadati</taxon>
        <taxon>Bacteroidota</taxon>
        <taxon>Cytophagia</taxon>
        <taxon>Cytophagales</taxon>
        <taxon>Flectobacillaceae</taxon>
        <taxon>Flectobacillus</taxon>
    </lineage>
</organism>
<dbReference type="InterPro" id="IPR000157">
    <property type="entry name" value="TIR_dom"/>
</dbReference>
<dbReference type="SUPFAM" id="SSF52200">
    <property type="entry name" value="Toll/Interleukin receptor TIR domain"/>
    <property type="match status" value="1"/>
</dbReference>
<name>A0ABT6Y5V6_9BACT</name>
<dbReference type="RefSeq" id="WP_283344027.1">
    <property type="nucleotide sequence ID" value="NZ_JASHIF010000005.1"/>
</dbReference>
<dbReference type="Pfam" id="PF13289">
    <property type="entry name" value="SIR2_2"/>
    <property type="match status" value="1"/>
</dbReference>
<dbReference type="EMBL" id="JASHIF010000005">
    <property type="protein sequence ID" value="MDI9858952.1"/>
    <property type="molecule type" value="Genomic_DNA"/>
</dbReference>
<accession>A0ABT6Y5V6</accession>
<comment type="caution">
    <text evidence="2">The sequence shown here is derived from an EMBL/GenBank/DDBJ whole genome shotgun (WGS) entry which is preliminary data.</text>
</comment>
<dbReference type="PROSITE" id="PS50104">
    <property type="entry name" value="TIR"/>
    <property type="match status" value="1"/>
</dbReference>
<gene>
    <name evidence="2" type="ORF">QM524_07020</name>
</gene>
<proteinExistence type="predicted"/>
<evidence type="ECO:0000259" key="1">
    <source>
        <dbReference type="PROSITE" id="PS50104"/>
    </source>
</evidence>
<protein>
    <submittedName>
        <fullName evidence="2">Toll/interleukin-1 receptor domain-containing protein</fullName>
    </submittedName>
</protein>
<dbReference type="InterPro" id="IPR035897">
    <property type="entry name" value="Toll_tir_struct_dom_sf"/>
</dbReference>
<feature type="domain" description="TIR" evidence="1">
    <location>
        <begin position="300"/>
        <end position="430"/>
    </location>
</feature>
<dbReference type="Gene3D" id="3.40.50.10140">
    <property type="entry name" value="Toll/interleukin-1 receptor homology (TIR) domain"/>
    <property type="match status" value="1"/>
</dbReference>
<dbReference type="SMART" id="SM00255">
    <property type="entry name" value="TIR"/>
    <property type="match status" value="1"/>
</dbReference>
<keyword evidence="3" id="KW-1185">Reference proteome</keyword>
<evidence type="ECO:0000313" key="2">
    <source>
        <dbReference type="EMBL" id="MDI9858952.1"/>
    </source>
</evidence>
<sequence length="489" mass="56767">MDKELKKIIDAIKENKCVLILGPEICEINSKIFKGVKPKDFDESLRLAYDYYINHELEEGREKNKVKGSPIQFNEYSFVKENLLTYPLELRNENHLYEFSEWFFSQMINWKEPFSQIAQLPFSLILSLLPDEHLEKIMYETNKDAVLVGSYSRFNERPTELKDIVPNGKTVLYKLLGNLSTKDSVFTFEHWFDFIFKIIRGEPDLPEGVLSLLRSAKMIVFVGVRVEKWYIQMLIRLLLKSGRMDANKFAFVNVKEERVEDLAEERFDITYNAKRTPVTLLNDLYSVYFSDGAPPQLKSFKTAVFISYNHSDKEIAYKLKNDLEGSGIHVIIDTDNPIGFDIPKFINESVAKADFIIQLISKNFLTSAWVAQESNKAFTLAETIGKIVMPCEIDASLEDTITFRRQAMDIFDAQLKVLKDEMLKRLEKDESTKDLEPKRDRLLQLKNTYDSNIAEFQKKKRGNLQGESYKSGFQEIIDSIKKYQSKAQA</sequence>
<dbReference type="Proteomes" id="UP001236507">
    <property type="component" value="Unassembled WGS sequence"/>
</dbReference>
<dbReference type="Pfam" id="PF13676">
    <property type="entry name" value="TIR_2"/>
    <property type="match status" value="1"/>
</dbReference>